<reference evidence="7 8" key="1">
    <citation type="submission" date="2022-07" db="EMBL/GenBank/DDBJ databases">
        <title>Bombella genomes.</title>
        <authorList>
            <person name="Harer L."/>
            <person name="Styblova S."/>
            <person name="Ehrmann M."/>
        </authorList>
    </citation>
    <scope>NUCLEOTIDE SEQUENCE [LARGE SCALE GENOMIC DNA]</scope>
    <source>
        <strain evidence="7 8">TMW 2.2556</strain>
    </source>
</reference>
<protein>
    <submittedName>
        <fullName evidence="7">LptF/LptG family permease</fullName>
    </submittedName>
</protein>
<keyword evidence="8" id="KW-1185">Reference proteome</keyword>
<feature type="transmembrane region" description="Helical" evidence="6">
    <location>
        <begin position="20"/>
        <end position="43"/>
    </location>
</feature>
<dbReference type="PANTHER" id="PTHR33529:SF6">
    <property type="entry name" value="YJGP_YJGQ FAMILY PERMEASE"/>
    <property type="match status" value="1"/>
</dbReference>
<dbReference type="PANTHER" id="PTHR33529">
    <property type="entry name" value="SLR0882 PROTEIN-RELATED"/>
    <property type="match status" value="1"/>
</dbReference>
<dbReference type="Pfam" id="PF03739">
    <property type="entry name" value="LptF_LptG"/>
    <property type="match status" value="1"/>
</dbReference>
<organism evidence="7 8">
    <name type="scientific">Bombella pollinis</name>
    <dbReference type="NCBI Taxonomy" id="2967337"/>
    <lineage>
        <taxon>Bacteria</taxon>
        <taxon>Pseudomonadati</taxon>
        <taxon>Pseudomonadota</taxon>
        <taxon>Alphaproteobacteria</taxon>
        <taxon>Acetobacterales</taxon>
        <taxon>Acetobacteraceae</taxon>
        <taxon>Bombella</taxon>
    </lineage>
</organism>
<sequence length="388" mass="43478">MFIRKSSLPTLDRYLLRQLVPPFTIALGTMLVALLLDRLLALFNRLASSGSSIATLLTLLSDLLPHYMGLALPAALCIAVFMTINRMSEHNEIDVLYAGHISLLRISQPYIKVGAVLAVLSVLLYGYLQPIARYDYREGFYFARHTGWAPHLQSDMFATTSTTTLLTADYVDHGGSRLRRIFIRDVKDDGTTELITAPKGLLTLSERDKSTQLDLWNGQIIRAKSPNLPDSHVSVTHFEHIARLIERSGNQEAFRSRGNDEREMTTLEILSAIRHNSSHISPKTLRAEIDFRLARAISIMFIPFLSIAFAVRKKRKRSALGQIMLAIILVGFDEVLLFGDSLAANGTAPVWLSLWVPEAIFCLGCTFALLARSKVSWRHREQKSSRTA</sequence>
<evidence type="ECO:0000256" key="4">
    <source>
        <dbReference type="ARBA" id="ARBA00022989"/>
    </source>
</evidence>
<keyword evidence="2" id="KW-1003">Cell membrane</keyword>
<keyword evidence="3 6" id="KW-0812">Transmembrane</keyword>
<keyword evidence="4 6" id="KW-1133">Transmembrane helix</keyword>
<dbReference type="RefSeq" id="WP_155573207.1">
    <property type="nucleotide sequence ID" value="NZ_JANIDX010000002.1"/>
</dbReference>
<feature type="transmembrane region" description="Helical" evidence="6">
    <location>
        <begin position="323"/>
        <end position="344"/>
    </location>
</feature>
<feature type="transmembrane region" description="Helical" evidence="6">
    <location>
        <begin position="293"/>
        <end position="311"/>
    </location>
</feature>
<comment type="caution">
    <text evidence="7">The sequence shown here is derived from an EMBL/GenBank/DDBJ whole genome shotgun (WGS) entry which is preliminary data.</text>
</comment>
<proteinExistence type="predicted"/>
<evidence type="ECO:0000256" key="3">
    <source>
        <dbReference type="ARBA" id="ARBA00022692"/>
    </source>
</evidence>
<dbReference type="Proteomes" id="UP001165575">
    <property type="component" value="Unassembled WGS sequence"/>
</dbReference>
<keyword evidence="5 6" id="KW-0472">Membrane</keyword>
<feature type="transmembrane region" description="Helical" evidence="6">
    <location>
        <begin position="350"/>
        <end position="371"/>
    </location>
</feature>
<feature type="transmembrane region" description="Helical" evidence="6">
    <location>
        <begin position="110"/>
        <end position="128"/>
    </location>
</feature>
<dbReference type="EMBL" id="JANIDX010000002">
    <property type="protein sequence ID" value="MCX5619226.1"/>
    <property type="molecule type" value="Genomic_DNA"/>
</dbReference>
<evidence type="ECO:0000256" key="2">
    <source>
        <dbReference type="ARBA" id="ARBA00022475"/>
    </source>
</evidence>
<name>A0ABT3WQW5_9PROT</name>
<gene>
    <name evidence="7" type="ORF">NQF89_02140</name>
</gene>
<accession>A0ABT3WQW5</accession>
<evidence type="ECO:0000313" key="7">
    <source>
        <dbReference type="EMBL" id="MCX5619226.1"/>
    </source>
</evidence>
<evidence type="ECO:0000256" key="6">
    <source>
        <dbReference type="SAM" id="Phobius"/>
    </source>
</evidence>
<evidence type="ECO:0000256" key="1">
    <source>
        <dbReference type="ARBA" id="ARBA00004651"/>
    </source>
</evidence>
<evidence type="ECO:0000256" key="5">
    <source>
        <dbReference type="ARBA" id="ARBA00023136"/>
    </source>
</evidence>
<feature type="transmembrane region" description="Helical" evidence="6">
    <location>
        <begin position="63"/>
        <end position="84"/>
    </location>
</feature>
<comment type="subcellular location">
    <subcellularLocation>
        <location evidence="1">Cell membrane</location>
        <topology evidence="1">Multi-pass membrane protein</topology>
    </subcellularLocation>
</comment>
<evidence type="ECO:0000313" key="8">
    <source>
        <dbReference type="Proteomes" id="UP001165575"/>
    </source>
</evidence>
<dbReference type="InterPro" id="IPR005495">
    <property type="entry name" value="LptG/LptF_permease"/>
</dbReference>